<keyword evidence="3" id="KW-1185">Reference proteome</keyword>
<gene>
    <name evidence="2" type="ORF">ADIS_1651</name>
</gene>
<protein>
    <recommendedName>
        <fullName evidence="4">DUF306 domain-containing protein</fullName>
    </recommendedName>
</protein>
<feature type="chain" id="PRO_5004451168" description="DUF306 domain-containing protein" evidence="1">
    <location>
        <begin position="19"/>
        <end position="137"/>
    </location>
</feature>
<dbReference type="OrthoDB" id="839780at2"/>
<evidence type="ECO:0000313" key="2">
    <source>
        <dbReference type="EMBL" id="EON77732.1"/>
    </source>
</evidence>
<reference evidence="2 3" key="1">
    <citation type="submission" date="2013-02" db="EMBL/GenBank/DDBJ databases">
        <title>A novel strain isolated from Lonar lake, Maharashtra, India.</title>
        <authorList>
            <person name="Singh A."/>
        </authorList>
    </citation>
    <scope>NUCLEOTIDE SEQUENCE [LARGE SCALE GENOMIC DNA]</scope>
    <source>
        <strain evidence="2 3">AK24</strain>
    </source>
</reference>
<evidence type="ECO:0000313" key="3">
    <source>
        <dbReference type="Proteomes" id="UP000013909"/>
    </source>
</evidence>
<proteinExistence type="predicted"/>
<feature type="signal peptide" evidence="1">
    <location>
        <begin position="1"/>
        <end position="18"/>
    </location>
</feature>
<dbReference type="STRING" id="1232681.ADIS_1651"/>
<sequence>MTKKITVALLALGLLAYACQPDQDPPQIQSLAHTEWEVTGYLTASASAMHSSPIRYKLAFLSDSTFLLKLDANVLTGKFAYGSDGSFQILETKKTKDCCDNEYALEMEVIFKSATEFIIRQDRSTLMGDGELYLRRK</sequence>
<evidence type="ECO:0000256" key="1">
    <source>
        <dbReference type="SAM" id="SignalP"/>
    </source>
</evidence>
<accession>R7ZUH5</accession>
<keyword evidence="1" id="KW-0732">Signal</keyword>
<organism evidence="2 3">
    <name type="scientific">Lunatimonas lonarensis</name>
    <dbReference type="NCBI Taxonomy" id="1232681"/>
    <lineage>
        <taxon>Bacteria</taxon>
        <taxon>Pseudomonadati</taxon>
        <taxon>Bacteroidota</taxon>
        <taxon>Cytophagia</taxon>
        <taxon>Cytophagales</taxon>
        <taxon>Cyclobacteriaceae</taxon>
    </lineage>
</organism>
<dbReference type="Proteomes" id="UP000013909">
    <property type="component" value="Unassembled WGS sequence"/>
</dbReference>
<dbReference type="AlphaFoldDB" id="R7ZUH5"/>
<comment type="caution">
    <text evidence="2">The sequence shown here is derived from an EMBL/GenBank/DDBJ whole genome shotgun (WGS) entry which is preliminary data.</text>
</comment>
<dbReference type="PROSITE" id="PS51257">
    <property type="entry name" value="PROKAR_LIPOPROTEIN"/>
    <property type="match status" value="1"/>
</dbReference>
<name>R7ZUH5_9BACT</name>
<evidence type="ECO:0008006" key="4">
    <source>
        <dbReference type="Google" id="ProtNLM"/>
    </source>
</evidence>
<dbReference type="EMBL" id="AQHR01000049">
    <property type="protein sequence ID" value="EON77732.1"/>
    <property type="molecule type" value="Genomic_DNA"/>
</dbReference>
<dbReference type="RefSeq" id="WP_010853790.1">
    <property type="nucleotide sequence ID" value="NZ_AQHR01000049.1"/>
</dbReference>